<feature type="transmembrane region" description="Helical" evidence="1">
    <location>
        <begin position="9"/>
        <end position="27"/>
    </location>
</feature>
<reference evidence="2" key="1">
    <citation type="journal article" date="2020" name="Stud. Mycol.">
        <title>101 Dothideomycetes genomes: a test case for predicting lifestyles and emergence of pathogens.</title>
        <authorList>
            <person name="Haridas S."/>
            <person name="Albert R."/>
            <person name="Binder M."/>
            <person name="Bloem J."/>
            <person name="Labutti K."/>
            <person name="Salamov A."/>
            <person name="Andreopoulos B."/>
            <person name="Baker S."/>
            <person name="Barry K."/>
            <person name="Bills G."/>
            <person name="Bluhm B."/>
            <person name="Cannon C."/>
            <person name="Castanera R."/>
            <person name="Culley D."/>
            <person name="Daum C."/>
            <person name="Ezra D."/>
            <person name="Gonzalez J."/>
            <person name="Henrissat B."/>
            <person name="Kuo A."/>
            <person name="Liang C."/>
            <person name="Lipzen A."/>
            <person name="Lutzoni F."/>
            <person name="Magnuson J."/>
            <person name="Mondo S."/>
            <person name="Nolan M."/>
            <person name="Ohm R."/>
            <person name="Pangilinan J."/>
            <person name="Park H.-J."/>
            <person name="Ramirez L."/>
            <person name="Alfaro M."/>
            <person name="Sun H."/>
            <person name="Tritt A."/>
            <person name="Yoshinaga Y."/>
            <person name="Zwiers L.-H."/>
            <person name="Turgeon B."/>
            <person name="Goodwin S."/>
            <person name="Spatafora J."/>
            <person name="Crous P."/>
            <person name="Grigoriev I."/>
        </authorList>
    </citation>
    <scope>NUCLEOTIDE SEQUENCE</scope>
    <source>
        <strain evidence="2">CBS 269.34</strain>
    </source>
</reference>
<evidence type="ECO:0000256" key="1">
    <source>
        <dbReference type="SAM" id="Phobius"/>
    </source>
</evidence>
<accession>A0A6A6RBP2</accession>
<protein>
    <submittedName>
        <fullName evidence="2">Uncharacterized protein</fullName>
    </submittedName>
</protein>
<dbReference type="Proteomes" id="UP000799750">
    <property type="component" value="Unassembled WGS sequence"/>
</dbReference>
<feature type="transmembrane region" description="Helical" evidence="1">
    <location>
        <begin position="39"/>
        <end position="57"/>
    </location>
</feature>
<organism evidence="2 3">
    <name type="scientific">Lophium mytilinum</name>
    <dbReference type="NCBI Taxonomy" id="390894"/>
    <lineage>
        <taxon>Eukaryota</taxon>
        <taxon>Fungi</taxon>
        <taxon>Dikarya</taxon>
        <taxon>Ascomycota</taxon>
        <taxon>Pezizomycotina</taxon>
        <taxon>Dothideomycetes</taxon>
        <taxon>Pleosporomycetidae</taxon>
        <taxon>Mytilinidiales</taxon>
        <taxon>Mytilinidiaceae</taxon>
        <taxon>Lophium</taxon>
    </lineage>
</organism>
<keyword evidence="3" id="KW-1185">Reference proteome</keyword>
<sequence length="110" mass="11437">MPILTTSTLLYVQSIPILLNGIVTLVSPETVAVPGTPKVALHLISILSLSLGIGYIVAAQAPAATRRKFMLASVPLRGLAVSLFWADGEIGTVIWEGSMAVVNTAAALLL</sequence>
<dbReference type="OrthoDB" id="10042947at2759"/>
<dbReference type="AlphaFoldDB" id="A0A6A6RBP2"/>
<name>A0A6A6RBP2_9PEZI</name>
<proteinExistence type="predicted"/>
<gene>
    <name evidence="2" type="ORF">BU16DRAFT_469</name>
</gene>
<keyword evidence="1" id="KW-0812">Transmembrane</keyword>
<evidence type="ECO:0000313" key="3">
    <source>
        <dbReference type="Proteomes" id="UP000799750"/>
    </source>
</evidence>
<keyword evidence="1" id="KW-0472">Membrane</keyword>
<evidence type="ECO:0000313" key="2">
    <source>
        <dbReference type="EMBL" id="KAF2501981.1"/>
    </source>
</evidence>
<dbReference type="EMBL" id="MU004181">
    <property type="protein sequence ID" value="KAF2501981.1"/>
    <property type="molecule type" value="Genomic_DNA"/>
</dbReference>
<keyword evidence="1" id="KW-1133">Transmembrane helix</keyword>